<gene>
    <name evidence="4" type="ORF">HNQ94_003114</name>
</gene>
<sequence length="586" mass="68897">MIKLLYYYVTLLGNFDEQKTDNSIRTTRRDLSDIFECSGRNVIHLLNKMEEEGWILREKGNGRGNKTRISFLKTIEEILLDNVQKAISNEESVNLFRLLEKYYWLGENAQGIMVLLFGLNNSDGIQGDSNEESLTFPYFRKLFSLDPIQVKRQTESHLIREIFNTLVIYNAKASQYSPNIAHYWERDSLGCNWTFYLRKGVFFHHGKELTSKDIKFTFERMKGTDFDWIFQSIKSIQCVTDYMIRFTLSKPQFMWLSILSSFKCAIVPFNYGGKSAKEFQLKPIGTGPFRVDRHEDDYLMLKAHTSYFEARAHLDRINILFLPTMEKYFTYHQSTENTADYLPFHLMDSAESNYESFEKRNLSIKYLLWNVTKTELDKEERKKVEEVIDKSLLVKDLGYPRQETVGFLMGNVETNVPIKTGLNSGSVELTILAHDLKPDVDDLYYIKERCEQNGIQIKLVIVPFEDFSKDKYVQKADLILSEYVLAENDEMGLLSLFMSKENTLDKVLPDNYRKEVNVLLEKIWSEKEEEQRRKFFIAIENILLHNHLVFPLYSTYQRGFFNQNLLGVNITNHGLVSFKELFFRRN</sequence>
<feature type="domain" description="Solute-binding protein family 5" evidence="2">
    <location>
        <begin position="176"/>
        <end position="397"/>
    </location>
</feature>
<dbReference type="Pfam" id="PF00496">
    <property type="entry name" value="SBP_bac_5"/>
    <property type="match status" value="1"/>
</dbReference>
<dbReference type="Proteomes" id="UP000581688">
    <property type="component" value="Unassembled WGS sequence"/>
</dbReference>
<dbReference type="InterPro" id="IPR025370">
    <property type="entry name" value="SgrR_HTH_N"/>
</dbReference>
<dbReference type="RefSeq" id="WP_174497128.1">
    <property type="nucleotide sequence ID" value="NZ_CADDWK010000012.1"/>
</dbReference>
<evidence type="ECO:0000259" key="2">
    <source>
        <dbReference type="Pfam" id="PF00496"/>
    </source>
</evidence>
<proteinExistence type="predicted"/>
<feature type="domain" description="Transcriptional regulator SgrR N-terminal HTH" evidence="3">
    <location>
        <begin position="4"/>
        <end position="100"/>
    </location>
</feature>
<dbReference type="Gene3D" id="3.40.190.10">
    <property type="entry name" value="Periplasmic binding protein-like II"/>
    <property type="match status" value="1"/>
</dbReference>
<protein>
    <submittedName>
        <fullName evidence="4">MarR-like DNA-binding transcriptional regulator SgrR of sgrS sRNA</fullName>
    </submittedName>
</protein>
<dbReference type="InterPro" id="IPR039424">
    <property type="entry name" value="SBP_5"/>
</dbReference>
<dbReference type="AlphaFoldDB" id="A0A841Q8B5"/>
<dbReference type="Pfam" id="PF12793">
    <property type="entry name" value="SgrR_N"/>
    <property type="match status" value="1"/>
</dbReference>
<name>A0A841Q8B5_9BACI</name>
<dbReference type="GO" id="GO:1904680">
    <property type="term" value="F:peptide transmembrane transporter activity"/>
    <property type="evidence" value="ECO:0007669"/>
    <property type="project" value="TreeGrafter"/>
</dbReference>
<dbReference type="PANTHER" id="PTHR30290">
    <property type="entry name" value="PERIPLASMIC BINDING COMPONENT OF ABC TRANSPORTER"/>
    <property type="match status" value="1"/>
</dbReference>
<dbReference type="SUPFAM" id="SSF53850">
    <property type="entry name" value="Periplasmic binding protein-like II"/>
    <property type="match status" value="1"/>
</dbReference>
<dbReference type="GO" id="GO:0015833">
    <property type="term" value="P:peptide transport"/>
    <property type="evidence" value="ECO:0007669"/>
    <property type="project" value="TreeGrafter"/>
</dbReference>
<reference evidence="4 5" key="1">
    <citation type="submission" date="2020-08" db="EMBL/GenBank/DDBJ databases">
        <title>Genomic Encyclopedia of Type Strains, Phase IV (KMG-IV): sequencing the most valuable type-strain genomes for metagenomic binning, comparative biology and taxonomic classification.</title>
        <authorList>
            <person name="Goeker M."/>
        </authorList>
    </citation>
    <scope>NUCLEOTIDE SEQUENCE [LARGE SCALE GENOMIC DNA]</scope>
    <source>
        <strain evidence="4 5">DSM 19612</strain>
    </source>
</reference>
<organism evidence="4 5">
    <name type="scientific">Salirhabdus euzebyi</name>
    <dbReference type="NCBI Taxonomy" id="394506"/>
    <lineage>
        <taxon>Bacteria</taxon>
        <taxon>Bacillati</taxon>
        <taxon>Bacillota</taxon>
        <taxon>Bacilli</taxon>
        <taxon>Bacillales</taxon>
        <taxon>Bacillaceae</taxon>
        <taxon>Salirhabdus</taxon>
    </lineage>
</organism>
<dbReference type="Gene3D" id="3.10.105.10">
    <property type="entry name" value="Dipeptide-binding Protein, Domain 3"/>
    <property type="match status" value="2"/>
</dbReference>
<keyword evidence="1 4" id="KW-0238">DNA-binding</keyword>
<evidence type="ECO:0000256" key="1">
    <source>
        <dbReference type="ARBA" id="ARBA00023125"/>
    </source>
</evidence>
<keyword evidence="5" id="KW-1185">Reference proteome</keyword>
<dbReference type="GO" id="GO:0003677">
    <property type="term" value="F:DNA binding"/>
    <property type="evidence" value="ECO:0007669"/>
    <property type="project" value="UniProtKB-KW"/>
</dbReference>
<dbReference type="SUPFAM" id="SSF46785">
    <property type="entry name" value="Winged helix' DNA-binding domain"/>
    <property type="match status" value="1"/>
</dbReference>
<dbReference type="Gene3D" id="3.90.76.10">
    <property type="entry name" value="Dipeptide-binding Protein, Domain 1"/>
    <property type="match status" value="1"/>
</dbReference>
<evidence type="ECO:0000313" key="5">
    <source>
        <dbReference type="Proteomes" id="UP000581688"/>
    </source>
</evidence>
<dbReference type="InterPro" id="IPR000914">
    <property type="entry name" value="SBP_5_dom"/>
</dbReference>
<dbReference type="EMBL" id="JACHGH010000011">
    <property type="protein sequence ID" value="MBB6454625.1"/>
    <property type="molecule type" value="Genomic_DNA"/>
</dbReference>
<dbReference type="PANTHER" id="PTHR30290:SF72">
    <property type="entry name" value="HTH-TYPE TRANSCRIPTIONAL REGULATOR SGRR"/>
    <property type="match status" value="1"/>
</dbReference>
<comment type="caution">
    <text evidence="4">The sequence shown here is derived from an EMBL/GenBank/DDBJ whole genome shotgun (WGS) entry which is preliminary data.</text>
</comment>
<accession>A0A841Q8B5</accession>
<evidence type="ECO:0000313" key="4">
    <source>
        <dbReference type="EMBL" id="MBB6454625.1"/>
    </source>
</evidence>
<evidence type="ECO:0000259" key="3">
    <source>
        <dbReference type="Pfam" id="PF12793"/>
    </source>
</evidence>
<dbReference type="InterPro" id="IPR036390">
    <property type="entry name" value="WH_DNA-bd_sf"/>
</dbReference>